<organism evidence="3 4">
    <name type="scientific">Nocardioides marinisabuli</name>
    <dbReference type="NCBI Taxonomy" id="419476"/>
    <lineage>
        <taxon>Bacteria</taxon>
        <taxon>Bacillati</taxon>
        <taxon>Actinomycetota</taxon>
        <taxon>Actinomycetes</taxon>
        <taxon>Propionibacteriales</taxon>
        <taxon>Nocardioidaceae</taxon>
        <taxon>Nocardioides</taxon>
    </lineage>
</organism>
<evidence type="ECO:0000256" key="1">
    <source>
        <dbReference type="SAM" id="MobiDB-lite"/>
    </source>
</evidence>
<evidence type="ECO:0000256" key="2">
    <source>
        <dbReference type="SAM" id="SignalP"/>
    </source>
</evidence>
<feature type="signal peptide" evidence="2">
    <location>
        <begin position="1"/>
        <end position="19"/>
    </location>
</feature>
<dbReference type="Proteomes" id="UP000516957">
    <property type="component" value="Unassembled WGS sequence"/>
</dbReference>
<sequence length="187" mass="18460">MTARPTVLTALTGSAAVLALTLGACGGGEDGPTVSTTADVDADTGAEDDGGDDGGDDTQASDGGTGQVVVAGTTYSFTPTTCVFSPGDAQEFSINGPGEAEDGTPVFVDAVGPNQLVVYVGTAEAFGEADTIYEVNPMLGGGGPTEPMAGLEAGDGSVSATPGFYRVDESRTEFEDVGQGELEVSCG</sequence>
<accession>A0A7Y9JQ33</accession>
<gene>
    <name evidence="3" type="ORF">BKA08_001019</name>
</gene>
<protein>
    <recommendedName>
        <fullName evidence="5">Lipoprotein antigen</fullName>
    </recommendedName>
</protein>
<proteinExistence type="predicted"/>
<reference evidence="3 4" key="1">
    <citation type="submission" date="2020-07" db="EMBL/GenBank/DDBJ databases">
        <title>Sequencing the genomes of 1000 actinobacteria strains.</title>
        <authorList>
            <person name="Klenk H.-P."/>
        </authorList>
    </citation>
    <scope>NUCLEOTIDE SEQUENCE [LARGE SCALE GENOMIC DNA]</scope>
    <source>
        <strain evidence="3 4">DSM 18965</strain>
    </source>
</reference>
<feature type="region of interest" description="Disordered" evidence="1">
    <location>
        <begin position="28"/>
        <end position="66"/>
    </location>
</feature>
<keyword evidence="2" id="KW-0732">Signal</keyword>
<feature type="compositionally biased region" description="Low complexity" evidence="1">
    <location>
        <begin position="57"/>
        <end position="66"/>
    </location>
</feature>
<evidence type="ECO:0000313" key="4">
    <source>
        <dbReference type="Proteomes" id="UP000516957"/>
    </source>
</evidence>
<feature type="compositionally biased region" description="Acidic residues" evidence="1">
    <location>
        <begin position="40"/>
        <end position="56"/>
    </location>
</feature>
<dbReference type="RefSeq" id="WP_179614630.1">
    <property type="nucleotide sequence ID" value="NZ_CP059163.1"/>
</dbReference>
<feature type="chain" id="PRO_5038625430" description="Lipoprotein antigen" evidence="2">
    <location>
        <begin position="20"/>
        <end position="187"/>
    </location>
</feature>
<dbReference type="PROSITE" id="PS51257">
    <property type="entry name" value="PROKAR_LIPOPROTEIN"/>
    <property type="match status" value="1"/>
</dbReference>
<comment type="caution">
    <text evidence="3">The sequence shown here is derived from an EMBL/GenBank/DDBJ whole genome shotgun (WGS) entry which is preliminary data.</text>
</comment>
<dbReference type="EMBL" id="JACCBE010000001">
    <property type="protein sequence ID" value="NYD56781.1"/>
    <property type="molecule type" value="Genomic_DNA"/>
</dbReference>
<evidence type="ECO:0000313" key="3">
    <source>
        <dbReference type="EMBL" id="NYD56781.1"/>
    </source>
</evidence>
<evidence type="ECO:0008006" key="5">
    <source>
        <dbReference type="Google" id="ProtNLM"/>
    </source>
</evidence>
<keyword evidence="4" id="KW-1185">Reference proteome</keyword>
<name>A0A7Y9JQ33_9ACTN</name>
<dbReference type="AlphaFoldDB" id="A0A7Y9JQ33"/>